<name>A0ABD2PM79_9PLAT</name>
<proteinExistence type="predicted"/>
<evidence type="ECO:0000256" key="1">
    <source>
        <dbReference type="SAM" id="MobiDB-lite"/>
    </source>
</evidence>
<feature type="region of interest" description="Disordered" evidence="1">
    <location>
        <begin position="1"/>
        <end position="37"/>
    </location>
</feature>
<reference evidence="2 3" key="1">
    <citation type="submission" date="2024-11" db="EMBL/GenBank/DDBJ databases">
        <title>Adaptive evolution of stress response genes in parasites aligns with host niche diversity.</title>
        <authorList>
            <person name="Hahn C."/>
            <person name="Resl P."/>
        </authorList>
    </citation>
    <scope>NUCLEOTIDE SEQUENCE [LARGE SCALE GENOMIC DNA]</scope>
    <source>
        <strain evidence="2">EGGRZ-B1_66</strain>
        <tissue evidence="2">Body</tissue>
    </source>
</reference>
<organism evidence="2 3">
    <name type="scientific">Cichlidogyrus casuarinus</name>
    <dbReference type="NCBI Taxonomy" id="1844966"/>
    <lineage>
        <taxon>Eukaryota</taxon>
        <taxon>Metazoa</taxon>
        <taxon>Spiralia</taxon>
        <taxon>Lophotrochozoa</taxon>
        <taxon>Platyhelminthes</taxon>
        <taxon>Monogenea</taxon>
        <taxon>Monopisthocotylea</taxon>
        <taxon>Dactylogyridea</taxon>
        <taxon>Ancyrocephalidae</taxon>
        <taxon>Cichlidogyrus</taxon>
    </lineage>
</organism>
<keyword evidence="3" id="KW-1185">Reference proteome</keyword>
<feature type="compositionally biased region" description="Polar residues" evidence="1">
    <location>
        <begin position="1"/>
        <end position="31"/>
    </location>
</feature>
<sequence length="190" mass="20949">MSRSNLHSINGNGRSDMNSNQTISSGKSENSALKKKSSLISRIASSRKKEFNDSSTRWNSRDLPTASNHSLLSSNKPRYLNLTLAVNGYERYSHLVNSRSSSVPPTLNPASGDSNSILDPALLKPLPWRRSFQNRTTEQLCPEMQTNLASAGAVHQVRSSLSLITLQIDPAPVPMPTSVELRSRDRVSQF</sequence>
<accession>A0ABD2PM79</accession>
<evidence type="ECO:0000313" key="3">
    <source>
        <dbReference type="Proteomes" id="UP001626550"/>
    </source>
</evidence>
<gene>
    <name evidence="2" type="ORF">Ciccas_013034</name>
</gene>
<dbReference type="Proteomes" id="UP001626550">
    <property type="component" value="Unassembled WGS sequence"/>
</dbReference>
<evidence type="ECO:0000313" key="2">
    <source>
        <dbReference type="EMBL" id="KAL3308434.1"/>
    </source>
</evidence>
<dbReference type="AlphaFoldDB" id="A0ABD2PM79"/>
<protein>
    <submittedName>
        <fullName evidence="2">Uncharacterized protein</fullName>
    </submittedName>
</protein>
<dbReference type="EMBL" id="JBJKFK010005239">
    <property type="protein sequence ID" value="KAL3308434.1"/>
    <property type="molecule type" value="Genomic_DNA"/>
</dbReference>
<feature type="region of interest" description="Disordered" evidence="1">
    <location>
        <begin position="50"/>
        <end position="72"/>
    </location>
</feature>
<comment type="caution">
    <text evidence="2">The sequence shown here is derived from an EMBL/GenBank/DDBJ whole genome shotgun (WGS) entry which is preliminary data.</text>
</comment>